<evidence type="ECO:0000256" key="1">
    <source>
        <dbReference type="SAM" id="SignalP"/>
    </source>
</evidence>
<proteinExistence type="predicted"/>
<name>A0A131YDI3_RHIAP</name>
<feature type="chain" id="PRO_5007284783" description="Secreted protein" evidence="1">
    <location>
        <begin position="19"/>
        <end position="85"/>
    </location>
</feature>
<evidence type="ECO:0000313" key="2">
    <source>
        <dbReference type="EMBL" id="JAP76545.1"/>
    </source>
</evidence>
<sequence>MFCWCAVWFLVVNQMNQAFSVRFYRGKSSKSHQKITAAFSCCSLSYPFQMSFSQSSSNSMKIYVPLCNLLQALLTSSVIEEKDKR</sequence>
<reference evidence="2" key="1">
    <citation type="journal article" date="2016" name="Ticks Tick Borne Dis.">
        <title>De novo assembly and annotation of the salivary gland transcriptome of Rhipicephalus appendiculatus male and female ticks during blood feeding.</title>
        <authorList>
            <person name="de Castro M.H."/>
            <person name="de Klerk D."/>
            <person name="Pienaar R."/>
            <person name="Latif A.A."/>
            <person name="Rees D.J."/>
            <person name="Mans B.J."/>
        </authorList>
    </citation>
    <scope>NUCLEOTIDE SEQUENCE</scope>
    <source>
        <tissue evidence="2">Salivary glands</tissue>
    </source>
</reference>
<keyword evidence="1" id="KW-0732">Signal</keyword>
<protein>
    <recommendedName>
        <fullName evidence="3">Secreted protein</fullName>
    </recommendedName>
</protein>
<organism evidence="2">
    <name type="scientific">Rhipicephalus appendiculatus</name>
    <name type="common">Brown ear tick</name>
    <dbReference type="NCBI Taxonomy" id="34631"/>
    <lineage>
        <taxon>Eukaryota</taxon>
        <taxon>Metazoa</taxon>
        <taxon>Ecdysozoa</taxon>
        <taxon>Arthropoda</taxon>
        <taxon>Chelicerata</taxon>
        <taxon>Arachnida</taxon>
        <taxon>Acari</taxon>
        <taxon>Parasitiformes</taxon>
        <taxon>Ixodida</taxon>
        <taxon>Ixodoidea</taxon>
        <taxon>Ixodidae</taxon>
        <taxon>Rhipicephalinae</taxon>
        <taxon>Rhipicephalus</taxon>
        <taxon>Rhipicephalus</taxon>
    </lineage>
</organism>
<dbReference type="EMBL" id="GEDV01012012">
    <property type="protein sequence ID" value="JAP76545.1"/>
    <property type="molecule type" value="Transcribed_RNA"/>
</dbReference>
<accession>A0A131YDI3</accession>
<evidence type="ECO:0008006" key="3">
    <source>
        <dbReference type="Google" id="ProtNLM"/>
    </source>
</evidence>
<feature type="signal peptide" evidence="1">
    <location>
        <begin position="1"/>
        <end position="18"/>
    </location>
</feature>
<dbReference type="AlphaFoldDB" id="A0A131YDI3"/>